<sequence length="145" mass="15919">MILLQELFGEITIPSAVYSEVVTASKGRVGSEELKNADWIHCCQVSNRDLVTFLKISLDEGEAEAIALAQEMGAELLLTDDGDGRRIAESVGIGLTGTVGLLLRYYQGYPQESQKALDELLAQGFRLSKAVYTKIVEQIQQEQPD</sequence>
<evidence type="ECO:0000313" key="1">
    <source>
        <dbReference type="EMBL" id="TGO03057.1"/>
    </source>
</evidence>
<gene>
    <name evidence="1" type="ORF">PN36_13525</name>
</gene>
<protein>
    <recommendedName>
        <fullName evidence="3">DUF3368 domain-containing protein</fullName>
    </recommendedName>
</protein>
<name>A0A4E0QQH9_9GAMM</name>
<evidence type="ECO:0008006" key="3">
    <source>
        <dbReference type="Google" id="ProtNLM"/>
    </source>
</evidence>
<dbReference type="PANTHER" id="PTHR39550">
    <property type="entry name" value="SLL0658 PROTEIN"/>
    <property type="match status" value="1"/>
</dbReference>
<dbReference type="AlphaFoldDB" id="A0A4E0QQH9"/>
<organism evidence="1 2">
    <name type="scientific">Candidatus Thiomargarita nelsonii</name>
    <dbReference type="NCBI Taxonomy" id="1003181"/>
    <lineage>
        <taxon>Bacteria</taxon>
        <taxon>Pseudomonadati</taxon>
        <taxon>Pseudomonadota</taxon>
        <taxon>Gammaproteobacteria</taxon>
        <taxon>Thiotrichales</taxon>
        <taxon>Thiotrichaceae</taxon>
        <taxon>Thiomargarita</taxon>
    </lineage>
</organism>
<accession>A0A4E0QQH9</accession>
<keyword evidence="2" id="KW-1185">Reference proteome</keyword>
<comment type="caution">
    <text evidence="1">The sequence shown here is derived from an EMBL/GenBank/DDBJ whole genome shotgun (WGS) entry which is preliminary data.</text>
</comment>
<reference evidence="1 2" key="1">
    <citation type="journal article" date="2016" name="Front. Microbiol.">
        <title>Single-Cell (Meta-)Genomics of a Dimorphic Candidatus Thiomargarita nelsonii Reveals Genomic Plasticity.</title>
        <authorList>
            <person name="Flood B.E."/>
            <person name="Fliss P."/>
            <person name="Jones D.S."/>
            <person name="Dick G.J."/>
            <person name="Jain S."/>
            <person name="Kaster A.K."/>
            <person name="Winkel M."/>
            <person name="Mussmann M."/>
            <person name="Bailey J."/>
        </authorList>
    </citation>
    <scope>NUCLEOTIDE SEQUENCE [LARGE SCALE GENOMIC DNA]</scope>
    <source>
        <strain evidence="1">Hydrate Ridge</strain>
    </source>
</reference>
<evidence type="ECO:0000313" key="2">
    <source>
        <dbReference type="Proteomes" id="UP000030428"/>
    </source>
</evidence>
<dbReference type="EMBL" id="JSZA02000045">
    <property type="protein sequence ID" value="TGO03057.1"/>
    <property type="molecule type" value="Genomic_DNA"/>
</dbReference>
<dbReference type="PANTHER" id="PTHR39550:SF1">
    <property type="entry name" value="SLL0658 PROTEIN"/>
    <property type="match status" value="1"/>
</dbReference>
<dbReference type="Proteomes" id="UP000030428">
    <property type="component" value="Unassembled WGS sequence"/>
</dbReference>
<dbReference type="InterPro" id="IPR021799">
    <property type="entry name" value="PIN-like_prokaryotic"/>
</dbReference>
<proteinExistence type="predicted"/>
<dbReference type="Pfam" id="PF11848">
    <property type="entry name" value="DUF3368"/>
    <property type="match status" value="1"/>
</dbReference>